<evidence type="ECO:0000256" key="2">
    <source>
        <dbReference type="ARBA" id="ARBA00022741"/>
    </source>
</evidence>
<keyword evidence="1" id="KW-0813">Transport</keyword>
<evidence type="ECO:0000256" key="1">
    <source>
        <dbReference type="ARBA" id="ARBA00022448"/>
    </source>
</evidence>
<dbReference type="RefSeq" id="WP_276234189.1">
    <property type="nucleotide sequence ID" value="NZ_CP119802.1"/>
</dbReference>
<dbReference type="AlphaFoldDB" id="A0ABD5ZRQ6"/>
<reference evidence="12 13" key="1">
    <citation type="journal article" date="2019" name="Int. J. Syst. Evol. Microbiol.">
        <title>The Global Catalogue of Microorganisms (GCM) 10K type strain sequencing project: providing services to taxonomists for standard genome sequencing and annotation.</title>
        <authorList>
            <consortium name="The Broad Institute Genomics Platform"/>
            <consortium name="The Broad Institute Genome Sequencing Center for Infectious Disease"/>
            <person name="Wu L."/>
            <person name="Ma J."/>
        </authorList>
    </citation>
    <scope>NUCLEOTIDE SEQUENCE [LARGE SCALE GENOMIC DNA]</scope>
    <source>
        <strain evidence="12 13">DT85</strain>
    </source>
</reference>
<dbReference type="InterPro" id="IPR017871">
    <property type="entry name" value="ABC_transporter-like_CS"/>
</dbReference>
<evidence type="ECO:0000256" key="5">
    <source>
        <dbReference type="ARBA" id="ARBA00050590"/>
    </source>
</evidence>
<dbReference type="SUPFAM" id="SSF52540">
    <property type="entry name" value="P-loop containing nucleoside triphosphate hydrolases"/>
    <property type="match status" value="1"/>
</dbReference>
<dbReference type="PANTHER" id="PTHR42794:SF1">
    <property type="entry name" value="HEMIN IMPORT ATP-BINDING PROTEIN HMUV"/>
    <property type="match status" value="1"/>
</dbReference>
<dbReference type="Gene3D" id="3.40.50.300">
    <property type="entry name" value="P-loop containing nucleotide triphosphate hydrolases"/>
    <property type="match status" value="1"/>
</dbReference>
<comment type="subunit">
    <text evidence="7">The complex is composed of two ATP-binding proteins (BtuD), two transmembrane proteins (BtuC) and a solute-binding protein (BtuF).</text>
</comment>
<keyword evidence="4" id="KW-1278">Translocase</keyword>
<dbReference type="GO" id="GO:0015420">
    <property type="term" value="F:ABC-type vitamin B12 transporter activity"/>
    <property type="evidence" value="ECO:0007669"/>
    <property type="project" value="UniProtKB-EC"/>
</dbReference>
<keyword evidence="3 12" id="KW-0067">ATP-binding</keyword>
<evidence type="ECO:0000313" key="13">
    <source>
        <dbReference type="Proteomes" id="UP001596398"/>
    </source>
</evidence>
<evidence type="ECO:0000256" key="8">
    <source>
        <dbReference type="ARBA" id="ARBA00066387"/>
    </source>
</evidence>
<accession>A0ABD5ZRQ6</accession>
<keyword evidence="2" id="KW-0547">Nucleotide-binding</keyword>
<evidence type="ECO:0000259" key="11">
    <source>
        <dbReference type="PROSITE" id="PS50893"/>
    </source>
</evidence>
<dbReference type="GO" id="GO:0005524">
    <property type="term" value="F:ATP binding"/>
    <property type="evidence" value="ECO:0007669"/>
    <property type="project" value="UniProtKB-KW"/>
</dbReference>
<gene>
    <name evidence="12" type="ORF">ACFQJ4_12005</name>
</gene>
<evidence type="ECO:0000256" key="6">
    <source>
        <dbReference type="ARBA" id="ARBA00058960"/>
    </source>
</evidence>
<feature type="domain" description="ABC transporter" evidence="11">
    <location>
        <begin position="2"/>
        <end position="235"/>
    </location>
</feature>
<protein>
    <recommendedName>
        <fullName evidence="9">Cobalamin import ATP-binding protein BtuD</fullName>
        <ecNumber evidence="8">7.6.2.8</ecNumber>
    </recommendedName>
    <alternativeName>
        <fullName evidence="10">Vitamin B12-transporting ATPase</fullName>
    </alternativeName>
</protein>
<evidence type="ECO:0000256" key="10">
    <source>
        <dbReference type="ARBA" id="ARBA00077139"/>
    </source>
</evidence>
<organism evidence="12 13">
    <name type="scientific">Halosegnis marinus</name>
    <dbReference type="NCBI Taxonomy" id="3034023"/>
    <lineage>
        <taxon>Archaea</taxon>
        <taxon>Methanobacteriati</taxon>
        <taxon>Methanobacteriota</taxon>
        <taxon>Stenosarchaea group</taxon>
        <taxon>Halobacteria</taxon>
        <taxon>Halobacteriales</taxon>
        <taxon>Natronomonadaceae</taxon>
        <taxon>Halosegnis</taxon>
    </lineage>
</organism>
<dbReference type="CDD" id="cd03214">
    <property type="entry name" value="ABC_Iron-Siderophores_B12_Hemin"/>
    <property type="match status" value="1"/>
</dbReference>
<comment type="function">
    <text evidence="6">Required for corrinoid utilization. Probably part of the ABC transporter complex BtuCDF involved in cobalamin (vitamin B12) import. Probably responsible for energy coupling to the transport system.</text>
</comment>
<keyword evidence="13" id="KW-1185">Reference proteome</keyword>
<evidence type="ECO:0000313" key="12">
    <source>
        <dbReference type="EMBL" id="MFC7236040.1"/>
    </source>
</evidence>
<dbReference type="EMBL" id="JBHTAP010000001">
    <property type="protein sequence ID" value="MFC7236040.1"/>
    <property type="molecule type" value="Genomic_DNA"/>
</dbReference>
<sequence>MIAVEDLAVERGGVEVLADVSLAVEEGEFLALVGPNGAGKSTLLKAVGGILPAAAGRVTIDGRDVAGMSARETARLVASVPQDSSFDFDFTVREVVEMGRTPYRKRLRRNPDPDGPDRVAAALDRTDTAGFADRSVASLSGGEKQRVLLARALAQDAPALLLDEPTASLDINHQVRTLDLVAGLDETVVAAVHDLDLAARYCDRVALLAGGRLRAAGTPAEVFTADRLERVFGVGVAVGENPATGTASVTALSDGDAGERI</sequence>
<evidence type="ECO:0000256" key="3">
    <source>
        <dbReference type="ARBA" id="ARBA00022840"/>
    </source>
</evidence>
<dbReference type="PANTHER" id="PTHR42794">
    <property type="entry name" value="HEMIN IMPORT ATP-BINDING PROTEIN HMUV"/>
    <property type="match status" value="1"/>
</dbReference>
<dbReference type="FunFam" id="3.40.50.300:FF:000134">
    <property type="entry name" value="Iron-enterobactin ABC transporter ATP-binding protein"/>
    <property type="match status" value="1"/>
</dbReference>
<proteinExistence type="predicted"/>
<evidence type="ECO:0000256" key="9">
    <source>
        <dbReference type="ARBA" id="ARBA00073649"/>
    </source>
</evidence>
<dbReference type="PROSITE" id="PS50893">
    <property type="entry name" value="ABC_TRANSPORTER_2"/>
    <property type="match status" value="1"/>
</dbReference>
<dbReference type="PROSITE" id="PS00211">
    <property type="entry name" value="ABC_TRANSPORTER_1"/>
    <property type="match status" value="1"/>
</dbReference>
<dbReference type="GeneID" id="79267745"/>
<dbReference type="SMART" id="SM00382">
    <property type="entry name" value="AAA"/>
    <property type="match status" value="1"/>
</dbReference>
<dbReference type="InterPro" id="IPR003439">
    <property type="entry name" value="ABC_transporter-like_ATP-bd"/>
</dbReference>
<evidence type="ECO:0000256" key="7">
    <source>
        <dbReference type="ARBA" id="ARBA00064420"/>
    </source>
</evidence>
<dbReference type="EC" id="7.6.2.8" evidence="8"/>
<evidence type="ECO:0000256" key="4">
    <source>
        <dbReference type="ARBA" id="ARBA00022967"/>
    </source>
</evidence>
<dbReference type="Pfam" id="PF00005">
    <property type="entry name" value="ABC_tran"/>
    <property type="match status" value="1"/>
</dbReference>
<dbReference type="Proteomes" id="UP001596398">
    <property type="component" value="Unassembled WGS sequence"/>
</dbReference>
<comment type="catalytic activity">
    <reaction evidence="5">
        <text>an R-cob(III)alamin(out) + ATP + H2O = an R-cob(III)alamin(in) + ADP + phosphate + H(+)</text>
        <dbReference type="Rhea" id="RHEA:17873"/>
        <dbReference type="ChEBI" id="CHEBI:15377"/>
        <dbReference type="ChEBI" id="CHEBI:15378"/>
        <dbReference type="ChEBI" id="CHEBI:30616"/>
        <dbReference type="ChEBI" id="CHEBI:43474"/>
        <dbReference type="ChEBI" id="CHEBI:140785"/>
        <dbReference type="ChEBI" id="CHEBI:456216"/>
        <dbReference type="EC" id="7.6.2.8"/>
    </reaction>
</comment>
<dbReference type="InterPro" id="IPR003593">
    <property type="entry name" value="AAA+_ATPase"/>
</dbReference>
<comment type="caution">
    <text evidence="12">The sequence shown here is derived from an EMBL/GenBank/DDBJ whole genome shotgun (WGS) entry which is preliminary data.</text>
</comment>
<dbReference type="InterPro" id="IPR027417">
    <property type="entry name" value="P-loop_NTPase"/>
</dbReference>
<name>A0ABD5ZRQ6_9EURY</name>